<dbReference type="STRING" id="299255.SAMN02745129_4439"/>
<dbReference type="AlphaFoldDB" id="A0A1M5YVA3"/>
<dbReference type="EMBL" id="FQXG01000008">
    <property type="protein sequence ID" value="SHI15473.1"/>
    <property type="molecule type" value="Genomic_DNA"/>
</dbReference>
<evidence type="ECO:0000313" key="3">
    <source>
        <dbReference type="Proteomes" id="UP000184268"/>
    </source>
</evidence>
<evidence type="ECO:0000256" key="1">
    <source>
        <dbReference type="SAM" id="SignalP"/>
    </source>
</evidence>
<organism evidence="2 3">
    <name type="scientific">Ferrimonas marina</name>
    <dbReference type="NCBI Taxonomy" id="299255"/>
    <lineage>
        <taxon>Bacteria</taxon>
        <taxon>Pseudomonadati</taxon>
        <taxon>Pseudomonadota</taxon>
        <taxon>Gammaproteobacteria</taxon>
        <taxon>Alteromonadales</taxon>
        <taxon>Ferrimonadaceae</taxon>
        <taxon>Ferrimonas</taxon>
    </lineage>
</organism>
<name>A0A1M5YVA3_9GAMM</name>
<protein>
    <recommendedName>
        <fullName evidence="4">FAD/FMN-containing dehydrogenase</fullName>
    </recommendedName>
</protein>
<keyword evidence="1" id="KW-0732">Signal</keyword>
<gene>
    <name evidence="2" type="ORF">SAMN02745129_4439</name>
</gene>
<dbReference type="OrthoDB" id="5786920at2"/>
<reference evidence="3" key="1">
    <citation type="submission" date="2016-11" db="EMBL/GenBank/DDBJ databases">
        <authorList>
            <person name="Varghese N."/>
            <person name="Submissions S."/>
        </authorList>
    </citation>
    <scope>NUCLEOTIDE SEQUENCE [LARGE SCALE GENOMIC DNA]</scope>
    <source>
        <strain evidence="3">DSM 16917</strain>
    </source>
</reference>
<sequence>MKKLIAGLALSLSMPLAALEIGQPMPYLTLDDQHGEAHAIATDLNVLIFTRDKAGSDVASGALEGVEQGTLEQSGIVYVADTSIMPALITRMFALPKMRKQSFLTMMDTQGSATAAFPFEDGKVSLMRFEQGSLHSIEHIDDAEALKAALAL</sequence>
<dbReference type="Proteomes" id="UP000184268">
    <property type="component" value="Unassembled WGS sequence"/>
</dbReference>
<feature type="signal peptide" evidence="1">
    <location>
        <begin position="1"/>
        <end position="18"/>
    </location>
</feature>
<dbReference type="RefSeq" id="WP_067659944.1">
    <property type="nucleotide sequence ID" value="NZ_FQXG01000008.1"/>
</dbReference>
<evidence type="ECO:0008006" key="4">
    <source>
        <dbReference type="Google" id="ProtNLM"/>
    </source>
</evidence>
<keyword evidence="3" id="KW-1185">Reference proteome</keyword>
<evidence type="ECO:0000313" key="2">
    <source>
        <dbReference type="EMBL" id="SHI15473.1"/>
    </source>
</evidence>
<accession>A0A1M5YVA3</accession>
<feature type="chain" id="PRO_5009915359" description="FAD/FMN-containing dehydrogenase" evidence="1">
    <location>
        <begin position="19"/>
        <end position="152"/>
    </location>
</feature>
<proteinExistence type="predicted"/>